<reference evidence="1" key="1">
    <citation type="submission" date="2021-06" db="EMBL/GenBank/DDBJ databases">
        <authorList>
            <person name="Kallberg Y."/>
            <person name="Tangrot J."/>
            <person name="Rosling A."/>
        </authorList>
    </citation>
    <scope>NUCLEOTIDE SEQUENCE</scope>
    <source>
        <strain evidence="1">87-6 pot B 2015</strain>
    </source>
</reference>
<sequence>LCFLKEKRPTIRRKLSRVRQTLLRGWIGNPRERLYPSIKPSLLA</sequence>
<gene>
    <name evidence="1" type="ORF">FMOSSE_LOCUS15503</name>
</gene>
<keyword evidence="2" id="KW-1185">Reference proteome</keyword>
<name>A0A9N9NFL9_FUNMO</name>
<accession>A0A9N9NFL9</accession>
<organism evidence="1 2">
    <name type="scientific">Funneliformis mosseae</name>
    <name type="common">Endomycorrhizal fungus</name>
    <name type="synonym">Glomus mosseae</name>
    <dbReference type="NCBI Taxonomy" id="27381"/>
    <lineage>
        <taxon>Eukaryota</taxon>
        <taxon>Fungi</taxon>
        <taxon>Fungi incertae sedis</taxon>
        <taxon>Mucoromycota</taxon>
        <taxon>Glomeromycotina</taxon>
        <taxon>Glomeromycetes</taxon>
        <taxon>Glomerales</taxon>
        <taxon>Glomeraceae</taxon>
        <taxon>Funneliformis</taxon>
    </lineage>
</organism>
<proteinExistence type="predicted"/>
<protein>
    <submittedName>
        <fullName evidence="1">4831_t:CDS:1</fullName>
    </submittedName>
</protein>
<comment type="caution">
    <text evidence="1">The sequence shown here is derived from an EMBL/GenBank/DDBJ whole genome shotgun (WGS) entry which is preliminary data.</text>
</comment>
<evidence type="ECO:0000313" key="1">
    <source>
        <dbReference type="EMBL" id="CAG8728298.1"/>
    </source>
</evidence>
<dbReference type="AlphaFoldDB" id="A0A9N9NFL9"/>
<feature type="non-terminal residue" evidence="1">
    <location>
        <position position="1"/>
    </location>
</feature>
<dbReference type="EMBL" id="CAJVPP010015976">
    <property type="protein sequence ID" value="CAG8728298.1"/>
    <property type="molecule type" value="Genomic_DNA"/>
</dbReference>
<evidence type="ECO:0000313" key="2">
    <source>
        <dbReference type="Proteomes" id="UP000789375"/>
    </source>
</evidence>
<dbReference type="Proteomes" id="UP000789375">
    <property type="component" value="Unassembled WGS sequence"/>
</dbReference>